<protein>
    <recommendedName>
        <fullName evidence="1">G-patch domain-containing protein</fullName>
    </recommendedName>
</protein>
<feature type="non-terminal residue" evidence="2">
    <location>
        <position position="1"/>
    </location>
</feature>
<dbReference type="PROSITE" id="PS50174">
    <property type="entry name" value="G_PATCH"/>
    <property type="match status" value="1"/>
</dbReference>
<name>A0A1E1WUU9_PECGO</name>
<dbReference type="EMBL" id="GDQN01000251">
    <property type="protein sequence ID" value="JAT90803.1"/>
    <property type="molecule type" value="Transcribed_RNA"/>
</dbReference>
<feature type="domain" description="G-patch" evidence="1">
    <location>
        <begin position="9"/>
        <end position="55"/>
    </location>
</feature>
<evidence type="ECO:0000313" key="2">
    <source>
        <dbReference type="EMBL" id="JAT90803.1"/>
    </source>
</evidence>
<gene>
    <name evidence="2" type="ORF">g.6572</name>
</gene>
<dbReference type="InterPro" id="IPR000467">
    <property type="entry name" value="G_patch_dom"/>
</dbReference>
<proteinExistence type="predicted"/>
<accession>A0A1E1WUU9</accession>
<organism evidence="2">
    <name type="scientific">Pectinophora gossypiella</name>
    <name type="common">Cotton pink bollworm</name>
    <name type="synonym">Depressaria gossypiella</name>
    <dbReference type="NCBI Taxonomy" id="13191"/>
    <lineage>
        <taxon>Eukaryota</taxon>
        <taxon>Metazoa</taxon>
        <taxon>Ecdysozoa</taxon>
        <taxon>Arthropoda</taxon>
        <taxon>Hexapoda</taxon>
        <taxon>Insecta</taxon>
        <taxon>Pterygota</taxon>
        <taxon>Neoptera</taxon>
        <taxon>Endopterygota</taxon>
        <taxon>Lepidoptera</taxon>
        <taxon>Glossata</taxon>
        <taxon>Ditrysia</taxon>
        <taxon>Gelechioidea</taxon>
        <taxon>Gelechiidae</taxon>
        <taxon>Apatetrinae</taxon>
        <taxon>Pectinophora</taxon>
    </lineage>
</organism>
<dbReference type="SMART" id="SM00443">
    <property type="entry name" value="G_patch"/>
    <property type="match status" value="1"/>
</dbReference>
<evidence type="ECO:0000259" key="1">
    <source>
        <dbReference type="PROSITE" id="PS50174"/>
    </source>
</evidence>
<dbReference type="OrthoDB" id="6911085at2759"/>
<reference evidence="2" key="1">
    <citation type="submission" date="2015-09" db="EMBL/GenBank/DDBJ databases">
        <title>De novo assembly of Pectinophora gossypiella (Pink Bollworm) gut transcriptome.</title>
        <authorList>
            <person name="Tassone E.E."/>
        </authorList>
    </citation>
    <scope>NUCLEOTIDE SEQUENCE</scope>
</reference>
<dbReference type="Pfam" id="PF01585">
    <property type="entry name" value="G-patch"/>
    <property type="match status" value="1"/>
</dbReference>
<feature type="non-terminal residue" evidence="2">
    <location>
        <position position="426"/>
    </location>
</feature>
<dbReference type="GO" id="GO:0003676">
    <property type="term" value="F:nucleic acid binding"/>
    <property type="evidence" value="ECO:0007669"/>
    <property type="project" value="InterPro"/>
</dbReference>
<sequence>LEAMSTPLESDRAERMMRRMGWDGGALGVRGEGIIEPIIPALHLAPGAGLGHIKPLPAPKKERKEKSGPVFRLKFLQELLTFIRTPELSETTITFPAPLTKNEGSFVKGAEKAFNKRKNIGLTIPEELALVNYIMLELIRDPHTQLGHQVSEDGKELLFKKKKVVVIQTGKKKKKSKLELFIESDAYDHNTDLITQLNKCEQTWPTSKKQAKSYRIIYLEKIKEFVASEKNIAEYQFDYVLNTKQRAFIQNVILDVNQRVVKSKYGGVEDKLFNEIRQMADCFLIVDINGQKVTLQKKFYRKRFINSALSLPPPKSADIKNTIIYKNNVIMFQGDAANLDYDMKSDNISDGNINGDNILNRDNDIGDRVMHSDGNINDCILHRDENTDDNILNHDDDIGERIVHSNENINGDDILNHDGDIGERIV</sequence>
<dbReference type="AlphaFoldDB" id="A0A1E1WUU9"/>